<dbReference type="AlphaFoldDB" id="E5XMS3"/>
<evidence type="ECO:0000313" key="4">
    <source>
        <dbReference type="Proteomes" id="UP000004816"/>
    </source>
</evidence>
<dbReference type="Proteomes" id="UP000004816">
    <property type="component" value="Unassembled WGS sequence"/>
</dbReference>
<feature type="transmembrane region" description="Helical" evidence="2">
    <location>
        <begin position="117"/>
        <end position="135"/>
    </location>
</feature>
<feature type="region of interest" description="Disordered" evidence="1">
    <location>
        <begin position="55"/>
        <end position="78"/>
    </location>
</feature>
<keyword evidence="2" id="KW-1133">Transmembrane helix</keyword>
<evidence type="ECO:0000313" key="3">
    <source>
        <dbReference type="EMBL" id="EFV14343.1"/>
    </source>
</evidence>
<keyword evidence="4" id="KW-1185">Reference proteome</keyword>
<feature type="compositionally biased region" description="Basic and acidic residues" evidence="1">
    <location>
        <begin position="55"/>
        <end position="69"/>
    </location>
</feature>
<dbReference type="HOGENOM" id="CLU_959406_0_0_11"/>
<feature type="transmembrane region" description="Helical" evidence="2">
    <location>
        <begin position="90"/>
        <end position="111"/>
    </location>
</feature>
<accession>E5XMS3</accession>
<evidence type="ECO:0000256" key="1">
    <source>
        <dbReference type="SAM" id="MobiDB-lite"/>
    </source>
</evidence>
<keyword evidence="2" id="KW-0812">Transmembrane</keyword>
<feature type="transmembrane region" description="Helical" evidence="2">
    <location>
        <begin position="252"/>
        <end position="280"/>
    </location>
</feature>
<name>E5XMS3_SEGRC</name>
<gene>
    <name evidence="3" type="ORF">HMPREF9336_00793</name>
</gene>
<dbReference type="EMBL" id="ACZI02000003">
    <property type="protein sequence ID" value="EFV14343.1"/>
    <property type="molecule type" value="Genomic_DNA"/>
</dbReference>
<feature type="transmembrane region" description="Helical" evidence="2">
    <location>
        <begin position="156"/>
        <end position="177"/>
    </location>
</feature>
<keyword evidence="2" id="KW-0472">Membrane</keyword>
<comment type="caution">
    <text evidence="3">The sequence shown here is derived from an EMBL/GenBank/DDBJ whole genome shotgun (WGS) entry which is preliminary data.</text>
</comment>
<sequence>MSVVSHILLPMENETTNHVEEPPGASAPPATIVEPGKHPIRAALEAALAEERAVRTKQSEIAQKQREETAPPPDLHLDPAISRSANRTMFALFGVGIALILAGGKTGAAWLVQLGELPFIVLWLLVMLGGAVLLIGRPAHKPAASGRFRRWIAQPLAWSAVCLVGFVGLGALGLKLLGRPILPSGMSESLAGHPFIAAIWIVAGVFFGLAIMLPIALAGIVTYRIKRMSTAARAVAVARTAQKLRRVSERRLAWVSAFAGDYGLLIFASWAGLFLLIWTAGSSLFEYALN</sequence>
<reference evidence="3 4" key="1">
    <citation type="journal article" date="2011" name="Stand. Genomic Sci.">
        <title>High quality draft genome sequence of Segniliparus rugosus CDC 945(T)= (ATCC BAA-974(T)).</title>
        <authorList>
            <person name="Earl A.M."/>
            <person name="Desjardins C.A."/>
            <person name="Fitzgerald M.G."/>
            <person name="Arachchi H.M."/>
            <person name="Zeng Q."/>
            <person name="Mehta T."/>
            <person name="Griggs A."/>
            <person name="Birren B.W."/>
            <person name="Toney N.C."/>
            <person name="Carr J."/>
            <person name="Posey J."/>
            <person name="Butler W.R."/>
        </authorList>
    </citation>
    <scope>NUCLEOTIDE SEQUENCE [LARGE SCALE GENOMIC DNA]</scope>
    <source>
        <strain evidence="4">ATCC BAA-974 / DSM 45345 / CCUG 50838 / CIP 108380 / JCM 13579 / CDC 945</strain>
    </source>
</reference>
<dbReference type="STRING" id="679197.HMPREF9336_00793"/>
<evidence type="ECO:0000256" key="2">
    <source>
        <dbReference type="SAM" id="Phobius"/>
    </source>
</evidence>
<organism evidence="3 4">
    <name type="scientific">Segniliparus rugosus (strain ATCC BAA-974 / DSM 45345 / CCUG 50838 / CIP 108380 / JCM 13579 / CDC 945)</name>
    <dbReference type="NCBI Taxonomy" id="679197"/>
    <lineage>
        <taxon>Bacteria</taxon>
        <taxon>Bacillati</taxon>
        <taxon>Actinomycetota</taxon>
        <taxon>Actinomycetes</taxon>
        <taxon>Mycobacteriales</taxon>
        <taxon>Segniliparaceae</taxon>
        <taxon>Segniliparus</taxon>
    </lineage>
</organism>
<protein>
    <submittedName>
        <fullName evidence="3">Uncharacterized protein</fullName>
    </submittedName>
</protein>
<proteinExistence type="predicted"/>
<feature type="transmembrane region" description="Helical" evidence="2">
    <location>
        <begin position="197"/>
        <end position="223"/>
    </location>
</feature>
<feature type="region of interest" description="Disordered" evidence="1">
    <location>
        <begin position="1"/>
        <end position="31"/>
    </location>
</feature>